<keyword evidence="3" id="KW-0997">Cell inner membrane</keyword>
<feature type="transmembrane region" description="Helical" evidence="7">
    <location>
        <begin position="220"/>
        <end position="243"/>
    </location>
</feature>
<dbReference type="RefSeq" id="WP_345363668.1">
    <property type="nucleotide sequence ID" value="NZ_BAABII010000010.1"/>
</dbReference>
<evidence type="ECO:0000256" key="7">
    <source>
        <dbReference type="SAM" id="Phobius"/>
    </source>
</evidence>
<feature type="transmembrane region" description="Helical" evidence="7">
    <location>
        <begin position="319"/>
        <end position="337"/>
    </location>
</feature>
<gene>
    <name evidence="9" type="ORF">AB8O55_06450</name>
</gene>
<evidence type="ECO:0000256" key="3">
    <source>
        <dbReference type="ARBA" id="ARBA00022519"/>
    </source>
</evidence>
<sequence>MDPALLAGLVLLVGISGLILLSVPIAVAIGLSCTAAAIAVLGADHAVLVASQQIISGTSSFTMLAIPFFVLAGVLMNNGGIAARLVDAAKVLVGRMPGSLAQTNVVANALFGSVSGAAVASAAAVGSTMGPRQQEDGYDPAFSAAVNAASAPAGMLLPPSNTFIVYSLVSSSSVAALFVAGYGPGLLWALACMVVVFLHSRKRPELRRTERVHFRQALLVLWRAVPSLLLIIVVIGGILGGLFTPTESAAIAVLYCLVLGFAYRNLTVSALPGILLSATRTTAIVMLLVGVSAALSWVMSFTGIPDALSSGLLGITDNAAVVLLLMMLVLLVVGTFMDPTPAILIFTPIFLPIAEEFGIDPVHFGTMIVFNLGLGTITPPVGNVLFIASRVGGQPIEPVIRRLVPFFAALAAVLLLVVFLPELSLWLPTRLGLLSGD</sequence>
<dbReference type="PANTHER" id="PTHR33362">
    <property type="entry name" value="SIALIC ACID TRAP TRANSPORTER PERMEASE PROTEIN SIAT-RELATED"/>
    <property type="match status" value="1"/>
</dbReference>
<proteinExistence type="predicted"/>
<dbReference type="InterPro" id="IPR004681">
    <property type="entry name" value="TRAP_DctM"/>
</dbReference>
<evidence type="ECO:0000256" key="6">
    <source>
        <dbReference type="ARBA" id="ARBA00023136"/>
    </source>
</evidence>
<keyword evidence="4 7" id="KW-0812">Transmembrane</keyword>
<evidence type="ECO:0000259" key="8">
    <source>
        <dbReference type="Pfam" id="PF06808"/>
    </source>
</evidence>
<evidence type="ECO:0000256" key="4">
    <source>
        <dbReference type="ARBA" id="ARBA00022692"/>
    </source>
</evidence>
<dbReference type="NCBIfam" id="TIGR00786">
    <property type="entry name" value="dctM"/>
    <property type="match status" value="1"/>
</dbReference>
<dbReference type="InterPro" id="IPR010656">
    <property type="entry name" value="DctM"/>
</dbReference>
<feature type="transmembrane region" description="Helical" evidence="7">
    <location>
        <begin position="177"/>
        <end position="199"/>
    </location>
</feature>
<evidence type="ECO:0000256" key="2">
    <source>
        <dbReference type="ARBA" id="ARBA00022475"/>
    </source>
</evidence>
<dbReference type="PANTHER" id="PTHR33362:SF2">
    <property type="entry name" value="TRAP TRANSPORTER LARGE PERMEASE PROTEIN"/>
    <property type="match status" value="1"/>
</dbReference>
<reference evidence="9 10" key="1">
    <citation type="submission" date="2024-08" db="EMBL/GenBank/DDBJ databases">
        <title>Genome mining of Saccharopolyspora cebuensis PGLac3 from Nigerian medicinal plant.</title>
        <authorList>
            <person name="Ezeobiora C.E."/>
            <person name="Igbokwe N.H."/>
            <person name="Amin D.H."/>
            <person name="Mendie U.E."/>
        </authorList>
    </citation>
    <scope>NUCLEOTIDE SEQUENCE [LARGE SCALE GENOMIC DNA]</scope>
    <source>
        <strain evidence="9 10">PGLac3</strain>
    </source>
</reference>
<evidence type="ECO:0000256" key="1">
    <source>
        <dbReference type="ARBA" id="ARBA00004429"/>
    </source>
</evidence>
<feature type="transmembrane region" description="Helical" evidence="7">
    <location>
        <begin position="61"/>
        <end position="85"/>
    </location>
</feature>
<dbReference type="Pfam" id="PF06808">
    <property type="entry name" value="DctM"/>
    <property type="match status" value="1"/>
</dbReference>
<name>A0ABV4CD67_9PSEU</name>
<feature type="transmembrane region" description="Helical" evidence="7">
    <location>
        <begin position="278"/>
        <end position="299"/>
    </location>
</feature>
<protein>
    <submittedName>
        <fullName evidence="9">TRAP transporter large permease</fullName>
    </submittedName>
</protein>
<dbReference type="Proteomes" id="UP001564626">
    <property type="component" value="Unassembled WGS sequence"/>
</dbReference>
<keyword evidence="5 7" id="KW-1133">Transmembrane helix</keyword>
<feature type="transmembrane region" description="Helical" evidence="7">
    <location>
        <begin position="403"/>
        <end position="427"/>
    </location>
</feature>
<feature type="transmembrane region" description="Helical" evidence="7">
    <location>
        <begin position="105"/>
        <end position="125"/>
    </location>
</feature>
<keyword evidence="10" id="KW-1185">Reference proteome</keyword>
<dbReference type="EMBL" id="JBGEHV010000008">
    <property type="protein sequence ID" value="MEY8039031.1"/>
    <property type="molecule type" value="Genomic_DNA"/>
</dbReference>
<feature type="domain" description="TRAP C4-dicarboxylate transport system permease DctM subunit" evidence="8">
    <location>
        <begin position="13"/>
        <end position="423"/>
    </location>
</feature>
<feature type="transmembrane region" description="Helical" evidence="7">
    <location>
        <begin position="249"/>
        <end position="266"/>
    </location>
</feature>
<evidence type="ECO:0000313" key="10">
    <source>
        <dbReference type="Proteomes" id="UP001564626"/>
    </source>
</evidence>
<dbReference type="PIRSF" id="PIRSF006066">
    <property type="entry name" value="HI0050"/>
    <property type="match status" value="1"/>
</dbReference>
<comment type="caution">
    <text evidence="9">The sequence shown here is derived from an EMBL/GenBank/DDBJ whole genome shotgun (WGS) entry which is preliminary data.</text>
</comment>
<organism evidence="9 10">
    <name type="scientific">Saccharopolyspora cebuensis</name>
    <dbReference type="NCBI Taxonomy" id="418759"/>
    <lineage>
        <taxon>Bacteria</taxon>
        <taxon>Bacillati</taxon>
        <taxon>Actinomycetota</taxon>
        <taxon>Actinomycetes</taxon>
        <taxon>Pseudonocardiales</taxon>
        <taxon>Pseudonocardiaceae</taxon>
        <taxon>Saccharopolyspora</taxon>
    </lineage>
</organism>
<comment type="subcellular location">
    <subcellularLocation>
        <location evidence="1">Cell inner membrane</location>
        <topology evidence="1">Multi-pass membrane protein</topology>
    </subcellularLocation>
</comment>
<accession>A0ABV4CD67</accession>
<evidence type="ECO:0000313" key="9">
    <source>
        <dbReference type="EMBL" id="MEY8039031.1"/>
    </source>
</evidence>
<feature type="transmembrane region" description="Helical" evidence="7">
    <location>
        <begin position="27"/>
        <end position="49"/>
    </location>
</feature>
<keyword evidence="2" id="KW-1003">Cell membrane</keyword>
<evidence type="ECO:0000256" key="5">
    <source>
        <dbReference type="ARBA" id="ARBA00022989"/>
    </source>
</evidence>
<keyword evidence="6 7" id="KW-0472">Membrane</keyword>